<name>A0A5B7H7B6_PORTR</name>
<evidence type="ECO:0000313" key="1">
    <source>
        <dbReference type="EMBL" id="MPC66972.1"/>
    </source>
</evidence>
<dbReference type="AlphaFoldDB" id="A0A5B7H7B6"/>
<protein>
    <submittedName>
        <fullName evidence="1">Uncharacterized protein</fullName>
    </submittedName>
</protein>
<keyword evidence="2" id="KW-1185">Reference proteome</keyword>
<accession>A0A5B7H7B6</accession>
<comment type="caution">
    <text evidence="1">The sequence shown here is derived from an EMBL/GenBank/DDBJ whole genome shotgun (WGS) entry which is preliminary data.</text>
</comment>
<organism evidence="1 2">
    <name type="scientific">Portunus trituberculatus</name>
    <name type="common">Swimming crab</name>
    <name type="synonym">Neptunus trituberculatus</name>
    <dbReference type="NCBI Taxonomy" id="210409"/>
    <lineage>
        <taxon>Eukaryota</taxon>
        <taxon>Metazoa</taxon>
        <taxon>Ecdysozoa</taxon>
        <taxon>Arthropoda</taxon>
        <taxon>Crustacea</taxon>
        <taxon>Multicrustacea</taxon>
        <taxon>Malacostraca</taxon>
        <taxon>Eumalacostraca</taxon>
        <taxon>Eucarida</taxon>
        <taxon>Decapoda</taxon>
        <taxon>Pleocyemata</taxon>
        <taxon>Brachyura</taxon>
        <taxon>Eubrachyura</taxon>
        <taxon>Portunoidea</taxon>
        <taxon>Portunidae</taxon>
        <taxon>Portuninae</taxon>
        <taxon>Portunus</taxon>
    </lineage>
</organism>
<proteinExistence type="predicted"/>
<reference evidence="1 2" key="1">
    <citation type="submission" date="2019-05" db="EMBL/GenBank/DDBJ databases">
        <title>Another draft genome of Portunus trituberculatus and its Hox gene families provides insights of decapod evolution.</title>
        <authorList>
            <person name="Jeong J.-H."/>
            <person name="Song I."/>
            <person name="Kim S."/>
            <person name="Choi T."/>
            <person name="Kim D."/>
            <person name="Ryu S."/>
            <person name="Kim W."/>
        </authorList>
    </citation>
    <scope>NUCLEOTIDE SEQUENCE [LARGE SCALE GENOMIC DNA]</scope>
    <source>
        <tissue evidence="1">Muscle</tissue>
    </source>
</reference>
<dbReference type="Proteomes" id="UP000324222">
    <property type="component" value="Unassembled WGS sequence"/>
</dbReference>
<dbReference type="EMBL" id="VSRR010025586">
    <property type="protein sequence ID" value="MPC66972.1"/>
    <property type="molecule type" value="Genomic_DNA"/>
</dbReference>
<evidence type="ECO:0000313" key="2">
    <source>
        <dbReference type="Proteomes" id="UP000324222"/>
    </source>
</evidence>
<sequence length="91" mass="10569">MLSFWENQDCRSVFPIGIVLDEILSLQARRAVRYFGNFPVSSWASHALRSTYMEVLVKPSISSQAMKSKCVQAFRQSWSQIFHNITYSRSF</sequence>
<gene>
    <name evidence="1" type="ORF">E2C01_061132</name>
</gene>